<keyword evidence="1 2" id="KW-0597">Phosphoprotein</keyword>
<dbReference type="SMART" id="SM00448">
    <property type="entry name" value="REC"/>
    <property type="match status" value="1"/>
</dbReference>
<dbReference type="AlphaFoldDB" id="A0A1G7U3K4"/>
<evidence type="ECO:0000256" key="2">
    <source>
        <dbReference type="PROSITE-ProRule" id="PRU00169"/>
    </source>
</evidence>
<evidence type="ECO:0000256" key="3">
    <source>
        <dbReference type="SAM" id="MobiDB-lite"/>
    </source>
</evidence>
<dbReference type="EMBL" id="FNBP01000007">
    <property type="protein sequence ID" value="SDG41350.1"/>
    <property type="molecule type" value="Genomic_DNA"/>
</dbReference>
<dbReference type="InterPro" id="IPR001789">
    <property type="entry name" value="Sig_transdc_resp-reg_receiver"/>
</dbReference>
<dbReference type="RefSeq" id="WP_093743012.1">
    <property type="nucleotide sequence ID" value="NZ_FNBP01000007.1"/>
</dbReference>
<evidence type="ECO:0000313" key="5">
    <source>
        <dbReference type="EMBL" id="SDG41350.1"/>
    </source>
</evidence>
<evidence type="ECO:0000259" key="4">
    <source>
        <dbReference type="PROSITE" id="PS50110"/>
    </source>
</evidence>
<dbReference type="PROSITE" id="PS50110">
    <property type="entry name" value="RESPONSE_REGULATORY"/>
    <property type="match status" value="1"/>
</dbReference>
<dbReference type="STRING" id="218672.SAMN04489759_107126"/>
<name>A0A1G7U3K4_9RHOB</name>
<feature type="domain" description="Response regulatory" evidence="4">
    <location>
        <begin position="27"/>
        <end position="145"/>
    </location>
</feature>
<protein>
    <submittedName>
        <fullName evidence="5">CheY chemotaxis protein or a CheY-like REC (Receiver) domain</fullName>
    </submittedName>
</protein>
<sequence>MSLASQETGAGRAVASGAGTAVGPAARILIVDDHRFDRMRLKRLCGGLDFPTRLAEADSLAAMRREMDEGRFDLILLDYTLPDGTGLQGLEIIRAHPKNAGAATVMITGTDQTEVAIEALRGGCSDYIDKDELSPAALRRSAINALQKSALQLGIETQEHKRGQVEELLQKFSGECAEEIKPIVSRMLRQMRGLREAGPGNAAALADGLGDIERSCLRLWEFLEDLSDYKGDDLAQEAFSDRPFQPTPGLGAGRSRLVTKPPSPFRSRR</sequence>
<feature type="modified residue" description="4-aspartylphosphate" evidence="2">
    <location>
        <position position="78"/>
    </location>
</feature>
<proteinExistence type="predicted"/>
<dbReference type="PANTHER" id="PTHR44591:SF3">
    <property type="entry name" value="RESPONSE REGULATORY DOMAIN-CONTAINING PROTEIN"/>
    <property type="match status" value="1"/>
</dbReference>
<dbReference type="PANTHER" id="PTHR44591">
    <property type="entry name" value="STRESS RESPONSE REGULATOR PROTEIN 1"/>
    <property type="match status" value="1"/>
</dbReference>
<feature type="region of interest" description="Disordered" evidence="3">
    <location>
        <begin position="237"/>
        <end position="269"/>
    </location>
</feature>
<dbReference type="CDD" id="cd00156">
    <property type="entry name" value="REC"/>
    <property type="match status" value="1"/>
</dbReference>
<evidence type="ECO:0000313" key="6">
    <source>
        <dbReference type="Proteomes" id="UP000199399"/>
    </source>
</evidence>
<dbReference type="InterPro" id="IPR011006">
    <property type="entry name" value="CheY-like_superfamily"/>
</dbReference>
<reference evidence="6" key="1">
    <citation type="submission" date="2016-10" db="EMBL/GenBank/DDBJ databases">
        <authorList>
            <person name="Varghese N."/>
            <person name="Submissions S."/>
        </authorList>
    </citation>
    <scope>NUCLEOTIDE SEQUENCE [LARGE SCALE GENOMIC DNA]</scope>
    <source>
        <strain evidence="6">DSM 16477</strain>
    </source>
</reference>
<keyword evidence="6" id="KW-1185">Reference proteome</keyword>
<organism evidence="5 6">
    <name type="scientific">Sulfitobacter delicatus</name>
    <dbReference type="NCBI Taxonomy" id="218672"/>
    <lineage>
        <taxon>Bacteria</taxon>
        <taxon>Pseudomonadati</taxon>
        <taxon>Pseudomonadota</taxon>
        <taxon>Alphaproteobacteria</taxon>
        <taxon>Rhodobacterales</taxon>
        <taxon>Roseobacteraceae</taxon>
        <taxon>Sulfitobacter</taxon>
    </lineage>
</organism>
<dbReference type="Proteomes" id="UP000199399">
    <property type="component" value="Unassembled WGS sequence"/>
</dbReference>
<dbReference type="SUPFAM" id="SSF52172">
    <property type="entry name" value="CheY-like"/>
    <property type="match status" value="1"/>
</dbReference>
<dbReference type="GO" id="GO:0000160">
    <property type="term" value="P:phosphorelay signal transduction system"/>
    <property type="evidence" value="ECO:0007669"/>
    <property type="project" value="InterPro"/>
</dbReference>
<gene>
    <name evidence="5" type="ORF">SAMN04489759_107126</name>
</gene>
<accession>A0A1G7U3K4</accession>
<dbReference type="InterPro" id="IPR050595">
    <property type="entry name" value="Bact_response_regulator"/>
</dbReference>
<dbReference type="Gene3D" id="3.40.50.2300">
    <property type="match status" value="1"/>
</dbReference>
<evidence type="ECO:0000256" key="1">
    <source>
        <dbReference type="ARBA" id="ARBA00022553"/>
    </source>
</evidence>
<dbReference type="Pfam" id="PF00072">
    <property type="entry name" value="Response_reg"/>
    <property type="match status" value="1"/>
</dbReference>
<dbReference type="OrthoDB" id="7857827at2"/>